<evidence type="ECO:0000313" key="3">
    <source>
        <dbReference type="Proteomes" id="UP001558534"/>
    </source>
</evidence>
<comment type="caution">
    <text evidence="2">The sequence shown here is derived from an EMBL/GenBank/DDBJ whole genome shotgun (WGS) entry which is preliminary data.</text>
</comment>
<dbReference type="Proteomes" id="UP001558534">
    <property type="component" value="Unassembled WGS sequence"/>
</dbReference>
<dbReference type="RefSeq" id="WP_368637188.1">
    <property type="nucleotide sequence ID" value="NZ_JBFRHK010000009.1"/>
</dbReference>
<gene>
    <name evidence="2" type="ORF">AB1300_15545</name>
</gene>
<keyword evidence="3" id="KW-1185">Reference proteome</keyword>
<accession>A0ABV3W037</accession>
<organism evidence="2 3">
    <name type="scientific">Lysinibacillus xylanilyticus</name>
    <dbReference type="NCBI Taxonomy" id="582475"/>
    <lineage>
        <taxon>Bacteria</taxon>
        <taxon>Bacillati</taxon>
        <taxon>Bacillota</taxon>
        <taxon>Bacilli</taxon>
        <taxon>Bacillales</taxon>
        <taxon>Bacillaceae</taxon>
        <taxon>Lysinibacillus</taxon>
    </lineage>
</organism>
<name>A0ABV3W037_9BACI</name>
<evidence type="ECO:0000259" key="1">
    <source>
        <dbReference type="Pfam" id="PF14657"/>
    </source>
</evidence>
<dbReference type="EMBL" id="JBFRHK010000009">
    <property type="protein sequence ID" value="MEX3746537.1"/>
    <property type="molecule type" value="Genomic_DNA"/>
</dbReference>
<protein>
    <submittedName>
        <fullName evidence="2">Arm DNA-binding domain-containing protein</fullName>
    </submittedName>
</protein>
<sequence length="50" mass="5673">MHKKNCICASKWAFTIDIGEDPVTGKRKQKTGSVLKLKRKLKQLLLISMS</sequence>
<feature type="domain" description="AP2-like integrase N-terminal" evidence="1">
    <location>
        <begin position="11"/>
        <end position="31"/>
    </location>
</feature>
<dbReference type="GO" id="GO:0003677">
    <property type="term" value="F:DNA binding"/>
    <property type="evidence" value="ECO:0007669"/>
    <property type="project" value="UniProtKB-KW"/>
</dbReference>
<proteinExistence type="predicted"/>
<keyword evidence="2" id="KW-0238">DNA-binding</keyword>
<dbReference type="Pfam" id="PF14657">
    <property type="entry name" value="Arm-DNA-bind_4"/>
    <property type="match status" value="1"/>
</dbReference>
<evidence type="ECO:0000313" key="2">
    <source>
        <dbReference type="EMBL" id="MEX3746537.1"/>
    </source>
</evidence>
<dbReference type="InterPro" id="IPR028259">
    <property type="entry name" value="AP2-like_int_N"/>
</dbReference>
<reference evidence="2 3" key="1">
    <citation type="submission" date="2024-07" db="EMBL/GenBank/DDBJ databases">
        <title>Characterization of a bacterium isolated from hydrolysated instant sea cucumber by whole-genome sequencing and metabolomics.</title>
        <authorList>
            <person name="Luo X."/>
            <person name="Zhang Z."/>
            <person name="Zheng Z."/>
            <person name="Zhang W."/>
            <person name="Ming T."/>
            <person name="Jiao L."/>
            <person name="Su X."/>
            <person name="Kong F."/>
            <person name="Xu J."/>
        </authorList>
    </citation>
    <scope>NUCLEOTIDE SEQUENCE [LARGE SCALE GENOMIC DNA]</scope>
    <source>
        <strain evidence="2 3">XL-2024</strain>
    </source>
</reference>